<organism evidence="2 3">
    <name type="scientific">Candidatus Acidianus copahuensis</name>
    <dbReference type="NCBI Taxonomy" id="1160895"/>
    <lineage>
        <taxon>Archaea</taxon>
        <taxon>Thermoproteota</taxon>
        <taxon>Thermoprotei</taxon>
        <taxon>Sulfolobales</taxon>
        <taxon>Sulfolobaceae</taxon>
        <taxon>Acidianus</taxon>
    </lineage>
</organism>
<dbReference type="RefSeq" id="WP_048099066.1">
    <property type="nucleotide sequence ID" value="NZ_JFZT01000021.1"/>
</dbReference>
<dbReference type="Proteomes" id="UP000024332">
    <property type="component" value="Unassembled WGS sequence"/>
</dbReference>
<keyword evidence="1" id="KW-0812">Transmembrane</keyword>
<evidence type="ECO:0000313" key="3">
    <source>
        <dbReference type="Proteomes" id="UP000024332"/>
    </source>
</evidence>
<dbReference type="AlphaFoldDB" id="A0A031LSW9"/>
<keyword evidence="3" id="KW-1185">Reference proteome</keyword>
<proteinExistence type="predicted"/>
<gene>
    <name evidence="2" type="ORF">CM19_03795</name>
</gene>
<keyword evidence="1" id="KW-1133">Transmembrane helix</keyword>
<accession>A0A031LSW9</accession>
<keyword evidence="1" id="KW-0472">Membrane</keyword>
<evidence type="ECO:0000313" key="2">
    <source>
        <dbReference type="EMBL" id="EZQ10564.1"/>
    </source>
</evidence>
<name>A0A031LSW9_9CREN</name>
<sequence>MASNKTPKTFLYLGTVLIILGIILLVGGTRTITYHQEIFTVNGMNLASPQTTPNYFINFIGLAIFLFGIGGLVSHFELAKRGGVKG</sequence>
<feature type="transmembrane region" description="Helical" evidence="1">
    <location>
        <begin position="55"/>
        <end position="76"/>
    </location>
</feature>
<protein>
    <submittedName>
        <fullName evidence="2">Uncharacterized protein</fullName>
    </submittedName>
</protein>
<dbReference type="EMBL" id="JFZT01000021">
    <property type="protein sequence ID" value="EZQ10564.1"/>
    <property type="molecule type" value="Genomic_DNA"/>
</dbReference>
<dbReference type="STRING" id="1160895.CM19_03795"/>
<feature type="transmembrane region" description="Helical" evidence="1">
    <location>
        <begin position="12"/>
        <end position="35"/>
    </location>
</feature>
<comment type="caution">
    <text evidence="2">The sequence shown here is derived from an EMBL/GenBank/DDBJ whole genome shotgun (WGS) entry which is preliminary data.</text>
</comment>
<evidence type="ECO:0000256" key="1">
    <source>
        <dbReference type="SAM" id="Phobius"/>
    </source>
</evidence>
<reference evidence="2 3" key="1">
    <citation type="submission" date="2014-03" db="EMBL/GenBank/DDBJ databases">
        <title>Draft genome sequence of the novel thermoacidophilic archaea Acidianus copahuensis ALE1 strain, isolated from Copahue volcanic area in Neuquen Argentina.</title>
        <authorList>
            <person name="Urbieta M.S."/>
            <person name="Rascovan N."/>
            <person name="Castro C."/>
            <person name="Revale S."/>
            <person name="Giaveno M.A."/>
            <person name="Vazquez M.P."/>
            <person name="Donati E.R."/>
        </authorList>
    </citation>
    <scope>NUCLEOTIDE SEQUENCE [LARGE SCALE GENOMIC DNA]</scope>
    <source>
        <strain evidence="2 3">ALE1</strain>
    </source>
</reference>